<evidence type="ECO:0000256" key="4">
    <source>
        <dbReference type="ARBA" id="ARBA00022618"/>
    </source>
</evidence>
<evidence type="ECO:0000256" key="8">
    <source>
        <dbReference type="ARBA" id="ARBA00023212"/>
    </source>
</evidence>
<keyword evidence="9" id="KW-0131">Cell cycle</keyword>
<comment type="subcellular location">
    <subcellularLocation>
        <location evidence="1">Cytoplasm</location>
        <location evidence="1">Cytoskeleton</location>
        <location evidence="1">Spindle</location>
    </subcellularLocation>
</comment>
<organism evidence="11 12">
    <name type="scientific">Septoria linicola</name>
    <dbReference type="NCBI Taxonomy" id="215465"/>
    <lineage>
        <taxon>Eukaryota</taxon>
        <taxon>Fungi</taxon>
        <taxon>Dikarya</taxon>
        <taxon>Ascomycota</taxon>
        <taxon>Pezizomycotina</taxon>
        <taxon>Dothideomycetes</taxon>
        <taxon>Dothideomycetidae</taxon>
        <taxon>Mycosphaerellales</taxon>
        <taxon>Mycosphaerellaceae</taxon>
        <taxon>Septoria</taxon>
    </lineage>
</organism>
<evidence type="ECO:0000256" key="3">
    <source>
        <dbReference type="ARBA" id="ARBA00022490"/>
    </source>
</evidence>
<feature type="coiled-coil region" evidence="10">
    <location>
        <begin position="138"/>
        <end position="165"/>
    </location>
</feature>
<dbReference type="GO" id="GO:0005829">
    <property type="term" value="C:cytosol"/>
    <property type="evidence" value="ECO:0007669"/>
    <property type="project" value="TreeGrafter"/>
</dbReference>
<dbReference type="AlphaFoldDB" id="A0A9Q9ESE3"/>
<evidence type="ECO:0000256" key="2">
    <source>
        <dbReference type="ARBA" id="ARBA00005479"/>
    </source>
</evidence>
<keyword evidence="3" id="KW-0963">Cytoplasm</keyword>
<dbReference type="PANTHER" id="PTHR31570:SF1">
    <property type="entry name" value="HAUS AUGMIN-LIKE COMPLEX SUBUNIT 1"/>
    <property type="match status" value="1"/>
</dbReference>
<keyword evidence="4" id="KW-0132">Cell division</keyword>
<dbReference type="Proteomes" id="UP001056384">
    <property type="component" value="Chromosome 12"/>
</dbReference>
<gene>
    <name evidence="11" type="ORF">Slin15195_G128270</name>
</gene>
<dbReference type="GO" id="GO:0005819">
    <property type="term" value="C:spindle"/>
    <property type="evidence" value="ECO:0007669"/>
    <property type="project" value="UniProtKB-SubCell"/>
</dbReference>
<name>A0A9Q9ESE3_9PEZI</name>
<keyword evidence="6" id="KW-0498">Mitosis</keyword>
<reference evidence="11" key="1">
    <citation type="submission" date="2022-06" db="EMBL/GenBank/DDBJ databases">
        <title>Complete genome sequences of two strains of the flax pathogen Septoria linicola.</title>
        <authorList>
            <person name="Lapalu N."/>
            <person name="Simon A."/>
            <person name="Demenou B."/>
            <person name="Paumier D."/>
            <person name="Guillot M.-P."/>
            <person name="Gout L."/>
            <person name="Valade R."/>
        </authorList>
    </citation>
    <scope>NUCLEOTIDE SEQUENCE</scope>
    <source>
        <strain evidence="11">SE15195</strain>
    </source>
</reference>
<dbReference type="GO" id="GO:0051301">
    <property type="term" value="P:cell division"/>
    <property type="evidence" value="ECO:0007669"/>
    <property type="project" value="UniProtKB-KW"/>
</dbReference>
<evidence type="ECO:0000256" key="6">
    <source>
        <dbReference type="ARBA" id="ARBA00022776"/>
    </source>
</evidence>
<evidence type="ECO:0000256" key="1">
    <source>
        <dbReference type="ARBA" id="ARBA00004186"/>
    </source>
</evidence>
<keyword evidence="8" id="KW-0206">Cytoskeleton</keyword>
<keyword evidence="12" id="KW-1185">Reference proteome</keyword>
<proteinExistence type="inferred from homology"/>
<dbReference type="Pfam" id="PF25762">
    <property type="entry name" value="HAUS1"/>
    <property type="match status" value="1"/>
</dbReference>
<evidence type="ECO:0000256" key="10">
    <source>
        <dbReference type="SAM" id="Coils"/>
    </source>
</evidence>
<dbReference type="EMBL" id="CP099429">
    <property type="protein sequence ID" value="USW59508.1"/>
    <property type="molecule type" value="Genomic_DNA"/>
</dbReference>
<evidence type="ECO:0000256" key="9">
    <source>
        <dbReference type="ARBA" id="ARBA00023306"/>
    </source>
</evidence>
<keyword evidence="5" id="KW-0493">Microtubule</keyword>
<evidence type="ECO:0000313" key="12">
    <source>
        <dbReference type="Proteomes" id="UP001056384"/>
    </source>
</evidence>
<keyword evidence="7 10" id="KW-0175">Coiled coil</keyword>
<dbReference type="GO" id="GO:0051225">
    <property type="term" value="P:spindle assembly"/>
    <property type="evidence" value="ECO:0007669"/>
    <property type="project" value="InterPro"/>
</dbReference>
<feature type="coiled-coil region" evidence="10">
    <location>
        <begin position="227"/>
        <end position="278"/>
    </location>
</feature>
<dbReference type="GO" id="GO:0070652">
    <property type="term" value="C:HAUS complex"/>
    <property type="evidence" value="ECO:0007669"/>
    <property type="project" value="InterPro"/>
</dbReference>
<protein>
    <submittedName>
        <fullName evidence="11">HAUS augmin-like complex subunit 1</fullName>
    </submittedName>
</protein>
<evidence type="ECO:0000313" key="11">
    <source>
        <dbReference type="EMBL" id="USW59508.1"/>
    </source>
</evidence>
<dbReference type="GO" id="GO:0005874">
    <property type="term" value="C:microtubule"/>
    <property type="evidence" value="ECO:0007669"/>
    <property type="project" value="UniProtKB-KW"/>
</dbReference>
<accession>A0A9Q9ESE3</accession>
<evidence type="ECO:0000256" key="5">
    <source>
        <dbReference type="ARBA" id="ARBA00022701"/>
    </source>
</evidence>
<evidence type="ECO:0000256" key="7">
    <source>
        <dbReference type="ARBA" id="ARBA00023054"/>
    </source>
</evidence>
<dbReference type="PANTHER" id="PTHR31570">
    <property type="entry name" value="HAUS AUGMIN-LIKE COMPLEX SUBUNIT 1"/>
    <property type="match status" value="1"/>
</dbReference>
<comment type="similarity">
    <text evidence="2">Belongs to the HAUS1 family.</text>
</comment>
<sequence length="283" mass="32385">MDAEWTASALFSPSKARVQQAQAKDWAAIEAWIAKKYGSRVPPFERNEDTLQALLTLANLNESADEQRNQIERIEKAALASLSRKQGGLHDEVLQVLQTELANETHLDTLAETAVALECASMTTQNMARDILLLNTSEFEMRQQLSRVEQQLTALQSESRRMQTLLQELARPEFEAPSDIVDNTTEWTRTAKTLKAKVIEYEERLAATRPPTSTNSLKHVYGKAMELQEQQQRLLEIENELREFRELPSEPRQARARLEEARDQLRTLTTKRDHLFEELAKDG</sequence>
<dbReference type="InterPro" id="IPR026243">
    <property type="entry name" value="HAUS1"/>
</dbReference>